<dbReference type="GO" id="GO:0051991">
    <property type="term" value="F:UDP-N-acetyl-D-glucosamine:N-acetylmuramoyl-L-alanyl-D-glutamyl-meso-2,6-diaminopimelyl-D-alanyl-D-alanine-diphosphoundecaprenol 4-beta-N-acetylglucosaminlytransferase activity"/>
    <property type="evidence" value="ECO:0007669"/>
    <property type="project" value="RHEA"/>
</dbReference>
<evidence type="ECO:0000256" key="6">
    <source>
        <dbReference type="ARBA" id="ARBA00022984"/>
    </source>
</evidence>
<dbReference type="UniPathway" id="UPA00219"/>
<dbReference type="PANTHER" id="PTHR21015:SF22">
    <property type="entry name" value="GLYCOSYLTRANSFERASE"/>
    <property type="match status" value="1"/>
</dbReference>
<dbReference type="InterPro" id="IPR007235">
    <property type="entry name" value="Glyco_trans_28_C"/>
</dbReference>
<evidence type="ECO:0000256" key="1">
    <source>
        <dbReference type="ARBA" id="ARBA00022475"/>
    </source>
</evidence>
<proteinExistence type="inferred from homology"/>
<dbReference type="AlphaFoldDB" id="A0A2M7U5K8"/>
<organism evidence="14 15">
    <name type="scientific">Candidatus Roizmanbacteria bacterium CG_4_10_14_0_2_um_filter_36_9</name>
    <dbReference type="NCBI Taxonomy" id="1974823"/>
    <lineage>
        <taxon>Bacteria</taxon>
        <taxon>Candidatus Roizmaniibacteriota</taxon>
    </lineage>
</organism>
<evidence type="ECO:0000313" key="15">
    <source>
        <dbReference type="Proteomes" id="UP000230027"/>
    </source>
</evidence>
<dbReference type="GO" id="GO:0009252">
    <property type="term" value="P:peptidoglycan biosynthetic process"/>
    <property type="evidence" value="ECO:0007669"/>
    <property type="project" value="UniProtKB-UniRule"/>
</dbReference>
<keyword evidence="1 10" id="KW-1003">Cell membrane</keyword>
<feature type="domain" description="Glycosyltransferase family 28 N-terminal" evidence="12">
    <location>
        <begin position="8"/>
        <end position="149"/>
    </location>
</feature>
<comment type="caution">
    <text evidence="10">Lacks conserved residue(s) required for the propagation of feature annotation.</text>
</comment>
<keyword evidence="9 10" id="KW-0961">Cell wall biogenesis/degradation</keyword>
<gene>
    <name evidence="10" type="primary">murG</name>
    <name evidence="14" type="ORF">COY14_00735</name>
</gene>
<dbReference type="CDD" id="cd03785">
    <property type="entry name" value="GT28_MurG"/>
    <property type="match status" value="1"/>
</dbReference>
<feature type="binding site" evidence="10">
    <location>
        <begin position="8"/>
        <end position="10"/>
    </location>
    <ligand>
        <name>UDP-N-acetyl-alpha-D-glucosamine</name>
        <dbReference type="ChEBI" id="CHEBI:57705"/>
    </ligand>
</feature>
<dbReference type="Pfam" id="PF03033">
    <property type="entry name" value="Glyco_transf_28"/>
    <property type="match status" value="1"/>
</dbReference>
<dbReference type="InterPro" id="IPR006009">
    <property type="entry name" value="GlcNAc_MurG"/>
</dbReference>
<sequence>MTKKIIISGGHASPALAVIDELQINKPEYKIYFVGRKFNNSQDSELSFEYKEIKLRKIPFYNLNTGRLMRSISFDTLQNLFLAVRGFIHSWQIINKIRPHTILSFGGYLALPVTIMGWLYGVKIYTHEQTIHPGITNRIISVFAKNIFISYPQSVSFFPKSKTILTGNPIRHFLLQKSSRNKYKSILDTIYITGGSLGSHSLNVHIENILQELLKKYFVIHQTGNVSEYDDFKRLTKLKEGLNEKERLRYKLISHVDSREIADVYATSDIVISRSGANTVSELIALRIPAVLVPLPWSANDEQKKHAELLENAGVAEVFDQEKPSEILLKLIQKVMMKRDSYEKNYSKLENYSSPNAAAAIIETVFKK</sequence>
<evidence type="ECO:0000256" key="2">
    <source>
        <dbReference type="ARBA" id="ARBA00022618"/>
    </source>
</evidence>
<dbReference type="SUPFAM" id="SSF53756">
    <property type="entry name" value="UDP-Glycosyltransferase/glycogen phosphorylase"/>
    <property type="match status" value="1"/>
</dbReference>
<dbReference type="GO" id="GO:0008360">
    <property type="term" value="P:regulation of cell shape"/>
    <property type="evidence" value="ECO:0007669"/>
    <property type="project" value="UniProtKB-KW"/>
</dbReference>
<feature type="binding site" evidence="10">
    <location>
        <position position="303"/>
    </location>
    <ligand>
        <name>UDP-N-acetyl-alpha-D-glucosamine</name>
        <dbReference type="ChEBI" id="CHEBI:57705"/>
    </ligand>
</feature>
<dbReference type="EC" id="2.4.1.227" evidence="10"/>
<comment type="function">
    <text evidence="10">Cell wall formation. Catalyzes the transfer of a GlcNAc subunit on undecaprenyl-pyrophosphoryl-MurNAc-pentapeptide (lipid intermediate I) to form undecaprenyl-pyrophosphoryl-MurNAc-(pentapeptide)GlcNAc (lipid intermediate II).</text>
</comment>
<comment type="subcellular location">
    <subcellularLocation>
        <location evidence="10">Cell membrane</location>
        <topology evidence="10">Peripheral membrane protein</topology>
        <orientation evidence="10">Cytoplasmic side</orientation>
    </subcellularLocation>
</comment>
<dbReference type="EMBL" id="PFOD01000020">
    <property type="protein sequence ID" value="PIZ66217.1"/>
    <property type="molecule type" value="Genomic_DNA"/>
</dbReference>
<dbReference type="InterPro" id="IPR004276">
    <property type="entry name" value="GlycoTrans_28_N"/>
</dbReference>
<feature type="binding site" evidence="10">
    <location>
        <position position="196"/>
    </location>
    <ligand>
        <name>UDP-N-acetyl-alpha-D-glucosamine</name>
        <dbReference type="ChEBI" id="CHEBI:57705"/>
    </ligand>
</feature>
<evidence type="ECO:0000256" key="4">
    <source>
        <dbReference type="ARBA" id="ARBA00022679"/>
    </source>
</evidence>
<keyword evidence="2 10" id="KW-0132">Cell division</keyword>
<evidence type="ECO:0000256" key="10">
    <source>
        <dbReference type="HAMAP-Rule" id="MF_00033"/>
    </source>
</evidence>
<evidence type="ECO:0000256" key="3">
    <source>
        <dbReference type="ARBA" id="ARBA00022676"/>
    </source>
</evidence>
<evidence type="ECO:0000256" key="8">
    <source>
        <dbReference type="ARBA" id="ARBA00023306"/>
    </source>
</evidence>
<reference evidence="15" key="1">
    <citation type="submission" date="2017-09" db="EMBL/GenBank/DDBJ databases">
        <title>Depth-based differentiation of microbial function through sediment-hosted aquifers and enrichment of novel symbionts in the deep terrestrial subsurface.</title>
        <authorList>
            <person name="Probst A.J."/>
            <person name="Ladd B."/>
            <person name="Jarett J.K."/>
            <person name="Geller-Mcgrath D.E."/>
            <person name="Sieber C.M.K."/>
            <person name="Emerson J.B."/>
            <person name="Anantharaman K."/>
            <person name="Thomas B.C."/>
            <person name="Malmstrom R."/>
            <person name="Stieglmeier M."/>
            <person name="Klingl A."/>
            <person name="Woyke T."/>
            <person name="Ryan C.M."/>
            <person name="Banfield J.F."/>
        </authorList>
    </citation>
    <scope>NUCLEOTIDE SEQUENCE [LARGE SCALE GENOMIC DNA]</scope>
</reference>
<name>A0A2M7U5K8_9BACT</name>
<feature type="transmembrane region" description="Helical" evidence="11">
    <location>
        <begin position="102"/>
        <end position="121"/>
    </location>
</feature>
<evidence type="ECO:0000313" key="14">
    <source>
        <dbReference type="EMBL" id="PIZ66217.1"/>
    </source>
</evidence>
<keyword evidence="11" id="KW-0812">Transmembrane</keyword>
<dbReference type="GO" id="GO:0005975">
    <property type="term" value="P:carbohydrate metabolic process"/>
    <property type="evidence" value="ECO:0007669"/>
    <property type="project" value="InterPro"/>
</dbReference>
<keyword evidence="5 10" id="KW-0133">Cell shape</keyword>
<comment type="similarity">
    <text evidence="10">Belongs to the glycosyltransferase 28 family. MurG subfamily.</text>
</comment>
<dbReference type="Pfam" id="PF04101">
    <property type="entry name" value="Glyco_tran_28_C"/>
    <property type="match status" value="1"/>
</dbReference>
<dbReference type="GO" id="GO:0005886">
    <property type="term" value="C:plasma membrane"/>
    <property type="evidence" value="ECO:0007669"/>
    <property type="project" value="UniProtKB-SubCell"/>
</dbReference>
<evidence type="ECO:0000259" key="13">
    <source>
        <dbReference type="Pfam" id="PF04101"/>
    </source>
</evidence>
<comment type="caution">
    <text evidence="14">The sequence shown here is derived from an EMBL/GenBank/DDBJ whole genome shotgun (WGS) entry which is preliminary data.</text>
</comment>
<evidence type="ECO:0000256" key="11">
    <source>
        <dbReference type="SAM" id="Phobius"/>
    </source>
</evidence>
<keyword evidence="7 10" id="KW-0472">Membrane</keyword>
<comment type="pathway">
    <text evidence="10">Cell wall biogenesis; peptidoglycan biosynthesis.</text>
</comment>
<evidence type="ECO:0000256" key="7">
    <source>
        <dbReference type="ARBA" id="ARBA00023136"/>
    </source>
</evidence>
<feature type="binding site" evidence="10">
    <location>
        <position position="171"/>
    </location>
    <ligand>
        <name>UDP-N-acetyl-alpha-D-glucosamine</name>
        <dbReference type="ChEBI" id="CHEBI:57705"/>
    </ligand>
</feature>
<dbReference type="Gene3D" id="3.40.50.2000">
    <property type="entry name" value="Glycogen Phosphorylase B"/>
    <property type="match status" value="2"/>
</dbReference>
<keyword evidence="3 10" id="KW-0328">Glycosyltransferase</keyword>
<dbReference type="GO" id="GO:0071555">
    <property type="term" value="P:cell wall organization"/>
    <property type="evidence" value="ECO:0007669"/>
    <property type="project" value="UniProtKB-KW"/>
</dbReference>
<evidence type="ECO:0000256" key="5">
    <source>
        <dbReference type="ARBA" id="ARBA00022960"/>
    </source>
</evidence>
<protein>
    <recommendedName>
        <fullName evidence="10">UDP-N-acetylglucosamine--N-acetylmuramyl-(pentapeptide) pyrophosphoryl-undecaprenol N-acetylglucosamine transferase</fullName>
        <ecNumber evidence="10">2.4.1.227</ecNumber>
    </recommendedName>
    <alternativeName>
        <fullName evidence="10">Undecaprenyl-PP-MurNAc-pentapeptide-UDPGlcNAc GlcNAc transferase</fullName>
    </alternativeName>
</protein>
<keyword evidence="11" id="KW-1133">Transmembrane helix</keyword>
<dbReference type="PANTHER" id="PTHR21015">
    <property type="entry name" value="UDP-N-ACETYLGLUCOSAMINE--N-ACETYLMURAMYL-(PENTAPEPTIDE) PYROPHOSPHORYL-UNDECAPRENOL N-ACETYLGLUCOSAMINE TRANSFERASE 1"/>
    <property type="match status" value="1"/>
</dbReference>
<dbReference type="Proteomes" id="UP000230027">
    <property type="component" value="Unassembled WGS sequence"/>
</dbReference>
<evidence type="ECO:0000259" key="12">
    <source>
        <dbReference type="Pfam" id="PF03033"/>
    </source>
</evidence>
<keyword evidence="8 10" id="KW-0131">Cell cycle</keyword>
<dbReference type="GO" id="GO:0050511">
    <property type="term" value="F:undecaprenyldiphospho-muramoylpentapeptide beta-N-acetylglucosaminyltransferase activity"/>
    <property type="evidence" value="ECO:0007669"/>
    <property type="project" value="UniProtKB-UniRule"/>
</dbReference>
<dbReference type="HAMAP" id="MF_00033">
    <property type="entry name" value="MurG"/>
    <property type="match status" value="1"/>
</dbReference>
<feature type="domain" description="Glycosyl transferase family 28 C-terminal" evidence="13">
    <location>
        <begin position="189"/>
        <end position="349"/>
    </location>
</feature>
<comment type="catalytic activity">
    <reaction evidence="10">
        <text>di-trans,octa-cis-undecaprenyl diphospho-N-acetyl-alpha-D-muramoyl-L-alanyl-D-glutamyl-meso-2,6-diaminopimeloyl-D-alanyl-D-alanine + UDP-N-acetyl-alpha-D-glucosamine = di-trans,octa-cis-undecaprenyl diphospho-[N-acetyl-alpha-D-glucosaminyl-(1-&gt;4)]-N-acetyl-alpha-D-muramoyl-L-alanyl-D-glutamyl-meso-2,6-diaminopimeloyl-D-alanyl-D-alanine + UDP + H(+)</text>
        <dbReference type="Rhea" id="RHEA:31227"/>
        <dbReference type="ChEBI" id="CHEBI:15378"/>
        <dbReference type="ChEBI" id="CHEBI:57705"/>
        <dbReference type="ChEBI" id="CHEBI:58223"/>
        <dbReference type="ChEBI" id="CHEBI:61387"/>
        <dbReference type="ChEBI" id="CHEBI:61388"/>
        <dbReference type="EC" id="2.4.1.227"/>
    </reaction>
</comment>
<keyword evidence="4 10" id="KW-0808">Transferase</keyword>
<keyword evidence="6 10" id="KW-0573">Peptidoglycan synthesis</keyword>
<dbReference type="GO" id="GO:0051301">
    <property type="term" value="P:cell division"/>
    <property type="evidence" value="ECO:0007669"/>
    <property type="project" value="UniProtKB-KW"/>
</dbReference>
<accession>A0A2M7U5K8</accession>
<evidence type="ECO:0000256" key="9">
    <source>
        <dbReference type="ARBA" id="ARBA00023316"/>
    </source>
</evidence>